<keyword evidence="4" id="KW-1185">Reference proteome</keyword>
<keyword evidence="1" id="KW-0880">Kelch repeat</keyword>
<dbReference type="InterPro" id="IPR006652">
    <property type="entry name" value="Kelch_1"/>
</dbReference>
<proteinExistence type="predicted"/>
<evidence type="ECO:0000313" key="4">
    <source>
        <dbReference type="Proteomes" id="UP000677054"/>
    </source>
</evidence>
<dbReference type="AlphaFoldDB" id="A0A7R9A6U3"/>
<protein>
    <submittedName>
        <fullName evidence="3">Uncharacterized protein</fullName>
    </submittedName>
</protein>
<dbReference type="PANTHER" id="PTHR45632:SF14">
    <property type="entry name" value="KELCH-LIKE PROTEIN 33"/>
    <property type="match status" value="1"/>
</dbReference>
<feature type="compositionally biased region" description="Basic and acidic residues" evidence="2">
    <location>
        <begin position="21"/>
        <end position="31"/>
    </location>
</feature>
<reference evidence="3" key="1">
    <citation type="submission" date="2020-11" db="EMBL/GenBank/DDBJ databases">
        <authorList>
            <person name="Tran Van P."/>
        </authorList>
    </citation>
    <scope>NUCLEOTIDE SEQUENCE</scope>
</reference>
<dbReference type="OrthoDB" id="10251809at2759"/>
<sequence>MTWPKMLHTVSEYNGAPPGRHKAESRKDQSGRFKDLNQVENSAKKFYPLIPSSWNNMCVEAETEEMGNQKRFQDGKPLKEYSFIEGAKKYQETYYPDAEMSYAFPAGYVLSTERKSLRDRAQQMAERGEPVLIVNMSEGVLTRYIQNRQEYLKFKDKIRVVNYTQFSGSSQPGIGSLLENCNSKREMHVLVDEMPVNWGMEESESEEIGRCWKDFAGNHKCLSVWIAWRPSDASYRETLDLQGVIDSLGREKVELLVEVKRSTKETGQFVTEVTRFIPNRFPCLNFLPMQGLEFGASYREVPGGVGKLVPRVVYVKASPKDKLSYLWASEAAVAIKSSLTDSLYLTIITKMFWERDVLVRDIGDRLGKGVAFLDSNGNIRGHSNPGFLIFYERQHGQKIPSCHHHRPIALSHWEEPERLGLVSIYPLRELRPTTNVSAGLLDESSYAEISWAMFMEPDCPNPHYSEIDERKFELLFGSNRSGKTTFLLEKLMWKVQQEKIAESTATINSHIMLVDCSRWNRHSYPRSLSTTDLKEKLKMRGMNEEIEVFDIHDLFQQLGNIVSLSPRVIEQLLMNMLEKGQEDGRRIHIAFHDAPVHPIDGDTDVLSDVWESIFGSLSRFQDSLASLTIAFQSYTQCSSTRFDLKRFFCAFLKNVHRHFEGDFEFTTLPYYHRVRILEGGWRDVGFPRLLHHILSHESPDELRMIPVTLTMRPEVSSLVFGEKPTLITPPLATHYHGGFKCISGQGRGCVAITAAAFMHSYIQENVVVLISDEMTREIFTDALKLMKTTKVPEIFSPSDFRGCESPQVMCVGVEDSCMIEGISRAIRTLFIVEGGTHTVVQSRIKLWREMERRGLLVHRPLVSSAALDTFSTDDWRSLNRKCSFLKVQFSRLHIRNIGMEDGECRETSCCDGKQRIFAMGRGKKGIPGILEVLKSDSTLWVPGLHSAEDVFLAHSGRLIHGRQKDVRILHVEGKDPCEASFRWDEVLRIPPQFFIKSTTGVVIQDSLFLFGGEGNSPEGCRLDLNAETWTTLSPLREKRNGAASMMLDPHTILVLGGWDSETQKALSSSECLDTRTLQWSHFPPIPIALSSHAVAVYNEHLYISGGFSEGESQTEVWRWRVNGGGPWEKLLPLNIGRHDHGFMEDGAGTLSVIGGRQRRGQYDVFVLETEKLTLNGEIGWVTQEKLPFMSVLKANEME</sequence>
<dbReference type="InterPro" id="IPR015915">
    <property type="entry name" value="Kelch-typ_b-propeller"/>
</dbReference>
<name>A0A7R9A6U3_9CRUS</name>
<evidence type="ECO:0000256" key="2">
    <source>
        <dbReference type="SAM" id="MobiDB-lite"/>
    </source>
</evidence>
<dbReference type="SUPFAM" id="SSF117281">
    <property type="entry name" value="Kelch motif"/>
    <property type="match status" value="1"/>
</dbReference>
<evidence type="ECO:0000256" key="1">
    <source>
        <dbReference type="ARBA" id="ARBA00022441"/>
    </source>
</evidence>
<feature type="region of interest" description="Disordered" evidence="2">
    <location>
        <begin position="11"/>
        <end position="31"/>
    </location>
</feature>
<dbReference type="EMBL" id="LR900356">
    <property type="protein sequence ID" value="CAD7245362.1"/>
    <property type="molecule type" value="Genomic_DNA"/>
</dbReference>
<dbReference type="Gene3D" id="2.120.10.80">
    <property type="entry name" value="Kelch-type beta propeller"/>
    <property type="match status" value="1"/>
</dbReference>
<dbReference type="EMBL" id="CAJPEV010000839">
    <property type="protein sequence ID" value="CAG0888972.1"/>
    <property type="molecule type" value="Genomic_DNA"/>
</dbReference>
<dbReference type="Pfam" id="PF24681">
    <property type="entry name" value="Kelch_KLHDC2_KLHL20_DRC7"/>
    <property type="match status" value="1"/>
</dbReference>
<dbReference type="Proteomes" id="UP000677054">
    <property type="component" value="Unassembled WGS sequence"/>
</dbReference>
<organism evidence="3">
    <name type="scientific">Darwinula stevensoni</name>
    <dbReference type="NCBI Taxonomy" id="69355"/>
    <lineage>
        <taxon>Eukaryota</taxon>
        <taxon>Metazoa</taxon>
        <taxon>Ecdysozoa</taxon>
        <taxon>Arthropoda</taxon>
        <taxon>Crustacea</taxon>
        <taxon>Oligostraca</taxon>
        <taxon>Ostracoda</taxon>
        <taxon>Podocopa</taxon>
        <taxon>Podocopida</taxon>
        <taxon>Darwinulocopina</taxon>
        <taxon>Darwinuloidea</taxon>
        <taxon>Darwinulidae</taxon>
        <taxon>Darwinula</taxon>
    </lineage>
</organism>
<gene>
    <name evidence="3" type="ORF">DSTB1V02_LOCUS5236</name>
</gene>
<dbReference type="PANTHER" id="PTHR45632">
    <property type="entry name" value="LD33804P"/>
    <property type="match status" value="1"/>
</dbReference>
<evidence type="ECO:0000313" key="3">
    <source>
        <dbReference type="EMBL" id="CAD7245362.1"/>
    </source>
</evidence>
<accession>A0A7R9A6U3</accession>
<dbReference type="SMART" id="SM00612">
    <property type="entry name" value="Kelch"/>
    <property type="match status" value="2"/>
</dbReference>